<dbReference type="AlphaFoldDB" id="A0A7R9A7Z6"/>
<feature type="region of interest" description="Disordered" evidence="2">
    <location>
        <begin position="138"/>
        <end position="168"/>
    </location>
</feature>
<evidence type="ECO:0000313" key="5">
    <source>
        <dbReference type="Proteomes" id="UP000677054"/>
    </source>
</evidence>
<keyword evidence="3" id="KW-0472">Membrane</keyword>
<feature type="transmembrane region" description="Helical" evidence="3">
    <location>
        <begin position="12"/>
        <end position="30"/>
    </location>
</feature>
<feature type="transmembrane region" description="Helical" evidence="3">
    <location>
        <begin position="42"/>
        <end position="67"/>
    </location>
</feature>
<organism evidence="4">
    <name type="scientific">Darwinula stevensoni</name>
    <dbReference type="NCBI Taxonomy" id="69355"/>
    <lineage>
        <taxon>Eukaryota</taxon>
        <taxon>Metazoa</taxon>
        <taxon>Ecdysozoa</taxon>
        <taxon>Arthropoda</taxon>
        <taxon>Crustacea</taxon>
        <taxon>Oligostraca</taxon>
        <taxon>Ostracoda</taxon>
        <taxon>Podocopa</taxon>
        <taxon>Podocopida</taxon>
        <taxon>Darwinulocopina</taxon>
        <taxon>Darwinuloidea</taxon>
        <taxon>Darwinulidae</taxon>
        <taxon>Darwinula</taxon>
    </lineage>
</organism>
<reference evidence="4" key="1">
    <citation type="submission" date="2020-11" db="EMBL/GenBank/DDBJ databases">
        <authorList>
            <person name="Tran Van P."/>
        </authorList>
    </citation>
    <scope>NUCLEOTIDE SEQUENCE</scope>
</reference>
<evidence type="ECO:0000256" key="3">
    <source>
        <dbReference type="SAM" id="Phobius"/>
    </source>
</evidence>
<evidence type="ECO:0000256" key="2">
    <source>
        <dbReference type="SAM" id="MobiDB-lite"/>
    </source>
</evidence>
<evidence type="ECO:0000256" key="1">
    <source>
        <dbReference type="SAM" id="Coils"/>
    </source>
</evidence>
<name>A0A7R9A7Z6_9CRUS</name>
<keyword evidence="5" id="KW-1185">Reference proteome</keyword>
<keyword evidence="1" id="KW-0175">Coiled coil</keyword>
<gene>
    <name evidence="4" type="ORF">DSTB1V02_LOCUS8069</name>
</gene>
<proteinExistence type="predicted"/>
<feature type="compositionally biased region" description="Basic residues" evidence="2">
    <location>
        <begin position="149"/>
        <end position="161"/>
    </location>
</feature>
<accession>A0A7R9A7Z6</accession>
<keyword evidence="3" id="KW-0812">Transmembrane</keyword>
<dbReference type="EMBL" id="LR901280">
    <property type="protein sequence ID" value="CAD7248249.1"/>
    <property type="molecule type" value="Genomic_DNA"/>
</dbReference>
<evidence type="ECO:0000313" key="4">
    <source>
        <dbReference type="EMBL" id="CAD7248249.1"/>
    </source>
</evidence>
<feature type="coiled-coil region" evidence="1">
    <location>
        <begin position="71"/>
        <end position="105"/>
    </location>
</feature>
<protein>
    <submittedName>
        <fullName evidence="4">Uncharacterized protein</fullName>
    </submittedName>
</protein>
<sequence>MAGMTPGSTGVAHALYLAILFSIPIVGMTTREQSKMEFKERYVCFVAIFVLVSCVVYQQTLVAVIHLDAVNRQVRTHVEDLQGQIQSLRGNLEDLQSQITREEDLEQEGSKKENIFLEDESVDEGSLDKVLLARGYIDGEKRNPQERGRKGKGRDRQKHHRQESDATT</sequence>
<keyword evidence="3" id="KW-1133">Transmembrane helix</keyword>
<dbReference type="EMBL" id="CAJPEV010001763">
    <property type="protein sequence ID" value="CAG0894229.1"/>
    <property type="molecule type" value="Genomic_DNA"/>
</dbReference>
<feature type="compositionally biased region" description="Basic and acidic residues" evidence="2">
    <location>
        <begin position="138"/>
        <end position="148"/>
    </location>
</feature>
<dbReference type="Proteomes" id="UP000677054">
    <property type="component" value="Unassembled WGS sequence"/>
</dbReference>